<dbReference type="EMBL" id="JAUEIR010000002">
    <property type="protein sequence ID" value="MDN0068692.1"/>
    <property type="molecule type" value="Genomic_DNA"/>
</dbReference>
<dbReference type="Gene3D" id="1.25.40.10">
    <property type="entry name" value="Tetratricopeptide repeat domain"/>
    <property type="match status" value="1"/>
</dbReference>
<evidence type="ECO:0000256" key="1">
    <source>
        <dbReference type="PROSITE-ProRule" id="PRU00339"/>
    </source>
</evidence>
<feature type="compositionally biased region" description="Polar residues" evidence="2">
    <location>
        <begin position="43"/>
        <end position="67"/>
    </location>
</feature>
<feature type="repeat" description="TPR" evidence="1">
    <location>
        <begin position="184"/>
        <end position="217"/>
    </location>
</feature>
<evidence type="ECO:0000256" key="2">
    <source>
        <dbReference type="SAM" id="MobiDB-lite"/>
    </source>
</evidence>
<feature type="transmembrane region" description="Helical" evidence="3">
    <location>
        <begin position="12"/>
        <end position="35"/>
    </location>
</feature>
<evidence type="ECO:0000313" key="4">
    <source>
        <dbReference type="EMBL" id="MDN0068692.1"/>
    </source>
</evidence>
<keyword evidence="3" id="KW-0812">Transmembrane</keyword>
<organism evidence="4 5">
    <name type="scientific">Collinsella ihumii</name>
    <dbReference type="NCBI Taxonomy" id="1720204"/>
    <lineage>
        <taxon>Bacteria</taxon>
        <taxon>Bacillati</taxon>
        <taxon>Actinomycetota</taxon>
        <taxon>Coriobacteriia</taxon>
        <taxon>Coriobacteriales</taxon>
        <taxon>Coriobacteriaceae</taxon>
        <taxon>Collinsella</taxon>
    </lineage>
</organism>
<dbReference type="Pfam" id="PF13432">
    <property type="entry name" value="TPR_16"/>
    <property type="match status" value="1"/>
</dbReference>
<reference evidence="4" key="2">
    <citation type="submission" date="2023-08" db="EMBL/GenBank/DDBJ databases">
        <title>Identification and characterization of horizontal gene transfer across gut microbiota members of farm animals based on homology search.</title>
        <authorList>
            <person name="Schwarzerova J."/>
            <person name="Nykrynova M."/>
            <person name="Jureckova K."/>
            <person name="Cejkova D."/>
            <person name="Rychlik I."/>
        </authorList>
    </citation>
    <scope>NUCLEOTIDE SEQUENCE</scope>
    <source>
        <strain evidence="4">15_COKtk</strain>
    </source>
</reference>
<dbReference type="AlphaFoldDB" id="A0AAW7K0D5"/>
<proteinExistence type="predicted"/>
<dbReference type="PROSITE" id="PS50005">
    <property type="entry name" value="TPR"/>
    <property type="match status" value="1"/>
</dbReference>
<comment type="caution">
    <text evidence="4">The sequence shown here is derived from an EMBL/GenBank/DDBJ whole genome shotgun (WGS) entry which is preliminary data.</text>
</comment>
<reference evidence="4" key="1">
    <citation type="submission" date="2023-06" db="EMBL/GenBank/DDBJ databases">
        <authorList>
            <person name="Zeman M."/>
            <person name="Kubasova T."/>
            <person name="Jahodarova E."/>
            <person name="Nykrynova M."/>
            <person name="Rychlik I."/>
        </authorList>
    </citation>
    <scope>NUCLEOTIDE SEQUENCE</scope>
    <source>
        <strain evidence="4">15_COKtk</strain>
    </source>
</reference>
<dbReference type="Proteomes" id="UP001168505">
    <property type="component" value="Unassembled WGS sequence"/>
</dbReference>
<sequence>MAFDAQQTRRAQAIVLAVAAVIVVAIAAVVFSGALTPGAANGTADSTSQAADGATDGSSQAAGQAVTSGEHDMTHVDANYASVVEQLQAQYDSDPSNPSALLQLANGYFDWGVAARDVVATDEDDAHVVDLFNQAIARYDDYLEQNPDSKSVEVDRAISIFYTGDRDRAIAELESFTAEDGSFGPAWANLGMFYETEGRTDEAIAAYERAIESDSSDAYGVKDYAQQHLDALSAS</sequence>
<dbReference type="RefSeq" id="WP_087200272.1">
    <property type="nucleotide sequence ID" value="NZ_JAUEIM010000014.1"/>
</dbReference>
<name>A0AAW7K0D5_9ACTN</name>
<feature type="region of interest" description="Disordered" evidence="2">
    <location>
        <begin position="41"/>
        <end position="70"/>
    </location>
</feature>
<accession>A0AAW7K0D5</accession>
<dbReference type="SUPFAM" id="SSF48452">
    <property type="entry name" value="TPR-like"/>
    <property type="match status" value="1"/>
</dbReference>
<evidence type="ECO:0000313" key="5">
    <source>
        <dbReference type="Proteomes" id="UP001168505"/>
    </source>
</evidence>
<keyword evidence="3" id="KW-1133">Transmembrane helix</keyword>
<protein>
    <submittedName>
        <fullName evidence="4">Tetratricopeptide repeat protein</fullName>
    </submittedName>
</protein>
<gene>
    <name evidence="4" type="ORF">QVN40_03110</name>
</gene>
<dbReference type="SMART" id="SM00028">
    <property type="entry name" value="TPR"/>
    <property type="match status" value="1"/>
</dbReference>
<keyword evidence="3" id="KW-0472">Membrane</keyword>
<dbReference type="InterPro" id="IPR019734">
    <property type="entry name" value="TPR_rpt"/>
</dbReference>
<evidence type="ECO:0000256" key="3">
    <source>
        <dbReference type="SAM" id="Phobius"/>
    </source>
</evidence>
<dbReference type="InterPro" id="IPR011990">
    <property type="entry name" value="TPR-like_helical_dom_sf"/>
</dbReference>
<keyword evidence="1" id="KW-0802">TPR repeat</keyword>